<comment type="subcellular location">
    <subcellularLocation>
        <location evidence="1">Cytoplasmic vesicle</location>
        <location evidence="1">Clathrin-coated vesicle</location>
    </subcellularLocation>
    <subcellularLocation>
        <location evidence="2">Golgi apparatus</location>
    </subcellularLocation>
    <subcellularLocation>
        <location evidence="3">Membrane</location>
        <location evidence="3">Clathrin-coated pit</location>
    </subcellularLocation>
</comment>
<dbReference type="SMART" id="SM00273">
    <property type="entry name" value="ENTH"/>
    <property type="match status" value="1"/>
</dbReference>
<name>A0AAV0NPF0_9ROSI</name>
<evidence type="ECO:0000256" key="4">
    <source>
        <dbReference type="ARBA" id="ARBA00022583"/>
    </source>
</evidence>
<dbReference type="FunFam" id="1.25.40.90:FF:000019">
    <property type="entry name" value="Clathrin coat assembly protein"/>
    <property type="match status" value="1"/>
</dbReference>
<dbReference type="SUPFAM" id="SSF89009">
    <property type="entry name" value="GAT-like domain"/>
    <property type="match status" value="1"/>
</dbReference>
<dbReference type="InterPro" id="IPR011417">
    <property type="entry name" value="ANTH_dom"/>
</dbReference>
<evidence type="ECO:0000256" key="5">
    <source>
        <dbReference type="ARBA" id="ARBA00023034"/>
    </source>
</evidence>
<evidence type="ECO:0000256" key="1">
    <source>
        <dbReference type="ARBA" id="ARBA00004132"/>
    </source>
</evidence>
<dbReference type="GO" id="GO:0030136">
    <property type="term" value="C:clathrin-coated vesicle"/>
    <property type="evidence" value="ECO:0007669"/>
    <property type="project" value="UniProtKB-SubCell"/>
</dbReference>
<dbReference type="GO" id="GO:0072583">
    <property type="term" value="P:clathrin-dependent endocytosis"/>
    <property type="evidence" value="ECO:0007669"/>
    <property type="project" value="InterPro"/>
</dbReference>
<evidence type="ECO:0000259" key="10">
    <source>
        <dbReference type="PROSITE" id="PS50942"/>
    </source>
</evidence>
<gene>
    <name evidence="11" type="ORF">LITE_LOCUS34390</name>
</gene>
<accession>A0AAV0NPF0</accession>
<protein>
    <recommendedName>
        <fullName evidence="10">ENTH domain-containing protein</fullName>
    </recommendedName>
</protein>
<dbReference type="CDD" id="cd16987">
    <property type="entry name" value="ANTH_N_AP180_plant"/>
    <property type="match status" value="1"/>
</dbReference>
<evidence type="ECO:0000256" key="8">
    <source>
        <dbReference type="ARBA" id="ARBA00023329"/>
    </source>
</evidence>
<dbReference type="GO" id="GO:0005794">
    <property type="term" value="C:Golgi apparatus"/>
    <property type="evidence" value="ECO:0007669"/>
    <property type="project" value="UniProtKB-SubCell"/>
</dbReference>
<evidence type="ECO:0000256" key="7">
    <source>
        <dbReference type="ARBA" id="ARBA00023176"/>
    </source>
</evidence>
<feature type="region of interest" description="Disordered" evidence="9">
    <location>
        <begin position="308"/>
        <end position="338"/>
    </location>
</feature>
<dbReference type="InterPro" id="IPR013809">
    <property type="entry name" value="ENTH"/>
</dbReference>
<dbReference type="EMBL" id="CAMGYJ010000008">
    <property type="protein sequence ID" value="CAI0460249.1"/>
    <property type="molecule type" value="Genomic_DNA"/>
</dbReference>
<keyword evidence="8" id="KW-0968">Cytoplasmic vesicle</keyword>
<dbReference type="PROSITE" id="PS50942">
    <property type="entry name" value="ENTH"/>
    <property type="match status" value="1"/>
</dbReference>
<dbReference type="GO" id="GO:0032050">
    <property type="term" value="F:clathrin heavy chain binding"/>
    <property type="evidence" value="ECO:0007669"/>
    <property type="project" value="TreeGrafter"/>
</dbReference>
<evidence type="ECO:0000256" key="9">
    <source>
        <dbReference type="SAM" id="MobiDB-lite"/>
    </source>
</evidence>
<dbReference type="PANTHER" id="PTHR22951:SF75">
    <property type="entry name" value="CLATHRIN COAT ASSEMBLY PROTEIN AP180"/>
    <property type="match status" value="1"/>
</dbReference>
<keyword evidence="6" id="KW-0472">Membrane</keyword>
<evidence type="ECO:0000256" key="3">
    <source>
        <dbReference type="ARBA" id="ARBA00004600"/>
    </source>
</evidence>
<keyword evidence="7" id="KW-0168">Coated pit</keyword>
<dbReference type="Gene3D" id="1.25.40.90">
    <property type="match status" value="1"/>
</dbReference>
<keyword evidence="12" id="KW-1185">Reference proteome</keyword>
<dbReference type="PANTHER" id="PTHR22951">
    <property type="entry name" value="CLATHRIN ASSEMBLY PROTEIN"/>
    <property type="match status" value="1"/>
</dbReference>
<dbReference type="InterPro" id="IPR045192">
    <property type="entry name" value="AP180-like"/>
</dbReference>
<dbReference type="GO" id="GO:0006900">
    <property type="term" value="P:vesicle budding from membrane"/>
    <property type="evidence" value="ECO:0007669"/>
    <property type="project" value="TreeGrafter"/>
</dbReference>
<dbReference type="GO" id="GO:0048268">
    <property type="term" value="P:clathrin coat assembly"/>
    <property type="evidence" value="ECO:0007669"/>
    <property type="project" value="InterPro"/>
</dbReference>
<evidence type="ECO:0000313" key="11">
    <source>
        <dbReference type="EMBL" id="CAI0460249.1"/>
    </source>
</evidence>
<dbReference type="GO" id="GO:0005546">
    <property type="term" value="F:phosphatidylinositol-4,5-bisphosphate binding"/>
    <property type="evidence" value="ECO:0007669"/>
    <property type="project" value="TreeGrafter"/>
</dbReference>
<evidence type="ECO:0000313" key="12">
    <source>
        <dbReference type="Proteomes" id="UP001154282"/>
    </source>
</evidence>
<reference evidence="11" key="1">
    <citation type="submission" date="2022-08" db="EMBL/GenBank/DDBJ databases">
        <authorList>
            <person name="Gutierrez-Valencia J."/>
        </authorList>
    </citation>
    <scope>NUCLEOTIDE SEQUENCE</scope>
</reference>
<evidence type="ECO:0000256" key="2">
    <source>
        <dbReference type="ARBA" id="ARBA00004555"/>
    </source>
</evidence>
<keyword evidence="4" id="KW-0254">Endocytosis</keyword>
<evidence type="ECO:0000256" key="6">
    <source>
        <dbReference type="ARBA" id="ARBA00023136"/>
    </source>
</evidence>
<organism evidence="11 12">
    <name type="scientific">Linum tenue</name>
    <dbReference type="NCBI Taxonomy" id="586396"/>
    <lineage>
        <taxon>Eukaryota</taxon>
        <taxon>Viridiplantae</taxon>
        <taxon>Streptophyta</taxon>
        <taxon>Embryophyta</taxon>
        <taxon>Tracheophyta</taxon>
        <taxon>Spermatophyta</taxon>
        <taxon>Magnoliopsida</taxon>
        <taxon>eudicotyledons</taxon>
        <taxon>Gunneridae</taxon>
        <taxon>Pentapetalae</taxon>
        <taxon>rosids</taxon>
        <taxon>fabids</taxon>
        <taxon>Malpighiales</taxon>
        <taxon>Linaceae</taxon>
        <taxon>Linum</taxon>
    </lineage>
</organism>
<dbReference type="InterPro" id="IPR048050">
    <property type="entry name" value="ANTH_N_plant"/>
</dbReference>
<dbReference type="GO" id="GO:0005545">
    <property type="term" value="F:1-phosphatidylinositol binding"/>
    <property type="evidence" value="ECO:0007669"/>
    <property type="project" value="InterPro"/>
</dbReference>
<dbReference type="GO" id="GO:0000149">
    <property type="term" value="F:SNARE binding"/>
    <property type="evidence" value="ECO:0007669"/>
    <property type="project" value="TreeGrafter"/>
</dbReference>
<dbReference type="FunFam" id="1.20.58.150:FF:000005">
    <property type="entry name" value="putative clathrin assembly protein At2g25430"/>
    <property type="match status" value="1"/>
</dbReference>
<dbReference type="GO" id="GO:0005905">
    <property type="term" value="C:clathrin-coated pit"/>
    <property type="evidence" value="ECO:0007669"/>
    <property type="project" value="UniProtKB-SubCell"/>
</dbReference>
<dbReference type="InterPro" id="IPR008942">
    <property type="entry name" value="ENTH_VHS"/>
</dbReference>
<dbReference type="InterPro" id="IPR014712">
    <property type="entry name" value="ANTH_dom_sf"/>
</dbReference>
<dbReference type="Gene3D" id="1.20.58.150">
    <property type="entry name" value="ANTH domain"/>
    <property type="match status" value="1"/>
</dbReference>
<dbReference type="SUPFAM" id="SSF48464">
    <property type="entry name" value="ENTH/VHS domain"/>
    <property type="match status" value="1"/>
</dbReference>
<comment type="caution">
    <text evidence="11">The sequence shown here is derived from an EMBL/GenBank/DDBJ whole genome shotgun (WGS) entry which is preliminary data.</text>
</comment>
<feature type="domain" description="ENTH" evidence="10">
    <location>
        <begin position="23"/>
        <end position="156"/>
    </location>
</feature>
<dbReference type="Pfam" id="PF07651">
    <property type="entry name" value="ANTH"/>
    <property type="match status" value="1"/>
</dbReference>
<sequence>MPSKLRKAIGAVKDQTSISFAKITSTNASNLQVLILKATRHDDSPIDERYVTEVLSLISSSKACAVACAHVISKRIGRTRKWIVALKSLMLVLRIFQDNDPYFPREVRKRGARILNLSGFRDDSNKSPWDFTAFVRTFALYLDERLDCFITGKLQRSFTHRVRIGKFQPPKMYFNDNMKPPVLLDHIFYWQKLLDRVMATRPTGAAESNRLVHICLYAIVQESFDLYKDIYDGLALLVDSFFHLPHQSCATTFQACVRAMKQFEELSSFYNFCKSMGVGRASEYPNIKKISGELIGTLQEFLRDQASFPTVAGGGPSPSRRPEGEEEEVVAEGISSRTRQLSSLEDLMGLAGMEDQEVESPMSSENKDMIDAGKDIESSSSFSFDQGTRNTKGSSALDLLSLDDWDMEDLKLDNEKALENSNSGWEIVPVELEKQPSTEIPIGFFDLNGSENSGSSIGLEFGISETTSNQVPNHHYNPFLEDLDVQLPHIETESKPLSLPPTEEGKETIPVDDLFLGGDFLEDTTKV</sequence>
<proteinExistence type="predicted"/>
<keyword evidence="5" id="KW-0333">Golgi apparatus</keyword>
<dbReference type="Proteomes" id="UP001154282">
    <property type="component" value="Unassembled WGS sequence"/>
</dbReference>
<dbReference type="AlphaFoldDB" id="A0AAV0NPF0"/>